<keyword evidence="5 7" id="KW-0456">Lyase</keyword>
<comment type="catalytic activity">
    <reaction evidence="7">
        <text>a peptidoglycan chain = a peptidoglycan chain with N-acetyl-1,6-anhydromuramyl-[peptide] at the reducing end + a peptidoglycan chain with N-acetylglucosamine at the non-reducing end.</text>
        <dbReference type="EC" id="4.2.2.29"/>
    </reaction>
</comment>
<evidence type="ECO:0000313" key="8">
    <source>
        <dbReference type="EMBL" id="RAZ76605.1"/>
    </source>
</evidence>
<feature type="site" description="Important for catalytic activity" evidence="7">
    <location>
        <position position="260"/>
    </location>
</feature>
<dbReference type="Proteomes" id="UP000251002">
    <property type="component" value="Unassembled WGS sequence"/>
</dbReference>
<feature type="transmembrane region" description="Helical" evidence="7">
    <location>
        <begin position="23"/>
        <end position="44"/>
    </location>
</feature>
<proteinExistence type="inferred from homology"/>
<organism evidence="8 9">
    <name type="scientific">Planococcus halotolerans</name>
    <dbReference type="NCBI Taxonomy" id="2233542"/>
    <lineage>
        <taxon>Bacteria</taxon>
        <taxon>Bacillati</taxon>
        <taxon>Bacillota</taxon>
        <taxon>Bacilli</taxon>
        <taxon>Bacillales</taxon>
        <taxon>Caryophanaceae</taxon>
        <taxon>Planococcus</taxon>
    </lineage>
</organism>
<dbReference type="EC" id="4.2.2.29" evidence="7"/>
<evidence type="ECO:0000256" key="6">
    <source>
        <dbReference type="ARBA" id="ARBA00023316"/>
    </source>
</evidence>
<dbReference type="Gene3D" id="3.30.160.60">
    <property type="entry name" value="Classic Zinc Finger"/>
    <property type="match status" value="1"/>
</dbReference>
<keyword evidence="1 7" id="KW-1003">Cell membrane</keyword>
<reference evidence="8 9" key="1">
    <citation type="submission" date="2018-06" db="EMBL/GenBank/DDBJ databases">
        <title>The draft genome sequences of strains SCU63 and S1.</title>
        <authorList>
            <person name="Gan L."/>
        </authorList>
    </citation>
    <scope>NUCLEOTIDE SEQUENCE [LARGE SCALE GENOMIC DNA]</scope>
    <source>
        <strain evidence="8 9">SCU63</strain>
    </source>
</reference>
<accession>A0A365KUZ5</accession>
<comment type="caution">
    <text evidence="8">The sequence shown here is derived from an EMBL/GenBank/DDBJ whole genome shotgun (WGS) entry which is preliminary data.</text>
</comment>
<dbReference type="NCBIfam" id="TIGR00247">
    <property type="entry name" value="endolytic transglycosylase MltG"/>
    <property type="match status" value="1"/>
</dbReference>
<dbReference type="AlphaFoldDB" id="A0A365KUZ5"/>
<sequence>MEKKSKIDIMFDRMKEKKKEVRIVRRIVLVITLVLLIVVAIAGYQGYNYVTSALEPVDPDSEEVIEIEVPIGSNLDSISELLEENGIIEDARIYKYYVKFNNESEFQAGTYGLLPSMTLDEITESLKTGKVYREPLYTINFPEGLTLEQIAENVIAEKTDHTAEDFMAKVTDEAYIDELMASYPDLLTDEIKGENVRYALEGYLFPATYQFYEEDPSLELIIEQMLNATQANIAPYTSILEERGESPHWLLTFASLLEEEATAKADRATIASVFYNRMELDMPLQTDPTVIYAMGEHRERLFNEDYEFEHPYSTYINKGLPPGPIASAGASSIEAVLDPAETDYIYFLADSEGTNHFSVTYEEHLQKRDEYIGN</sequence>
<evidence type="ECO:0000313" key="9">
    <source>
        <dbReference type="Proteomes" id="UP000251002"/>
    </source>
</evidence>
<evidence type="ECO:0000256" key="4">
    <source>
        <dbReference type="ARBA" id="ARBA00023136"/>
    </source>
</evidence>
<keyword evidence="2 7" id="KW-0812">Transmembrane</keyword>
<dbReference type="PANTHER" id="PTHR30518">
    <property type="entry name" value="ENDOLYTIC MUREIN TRANSGLYCOSYLASE"/>
    <property type="match status" value="1"/>
</dbReference>
<evidence type="ECO:0000256" key="3">
    <source>
        <dbReference type="ARBA" id="ARBA00022989"/>
    </source>
</evidence>
<keyword evidence="3 7" id="KW-1133">Transmembrane helix</keyword>
<keyword evidence="6 7" id="KW-0961">Cell wall biogenesis/degradation</keyword>
<evidence type="ECO:0000256" key="5">
    <source>
        <dbReference type="ARBA" id="ARBA00023239"/>
    </source>
</evidence>
<evidence type="ECO:0000256" key="7">
    <source>
        <dbReference type="HAMAP-Rule" id="MF_02065"/>
    </source>
</evidence>
<dbReference type="Pfam" id="PF02618">
    <property type="entry name" value="YceG"/>
    <property type="match status" value="1"/>
</dbReference>
<name>A0A365KUZ5_9BACL</name>
<dbReference type="GO" id="GO:0009252">
    <property type="term" value="P:peptidoglycan biosynthetic process"/>
    <property type="evidence" value="ECO:0007669"/>
    <property type="project" value="UniProtKB-UniRule"/>
</dbReference>
<dbReference type="EMBL" id="QLZR01000004">
    <property type="protein sequence ID" value="RAZ76605.1"/>
    <property type="molecule type" value="Genomic_DNA"/>
</dbReference>
<gene>
    <name evidence="7 8" type="primary">mltG</name>
    <name evidence="8" type="ORF">DP120_11240</name>
</gene>
<comment type="similarity">
    <text evidence="7">Belongs to the transglycosylase MltG family.</text>
</comment>
<dbReference type="CDD" id="cd08010">
    <property type="entry name" value="MltG_like"/>
    <property type="match status" value="1"/>
</dbReference>
<keyword evidence="4 7" id="KW-0472">Membrane</keyword>
<comment type="subcellular location">
    <subcellularLocation>
        <location evidence="7">Cell membrane</location>
        <topology evidence="7">Single-pass membrane protein</topology>
    </subcellularLocation>
</comment>
<keyword evidence="9" id="KW-1185">Reference proteome</keyword>
<dbReference type="PANTHER" id="PTHR30518:SF2">
    <property type="entry name" value="ENDOLYTIC MUREIN TRANSGLYCOSYLASE"/>
    <property type="match status" value="1"/>
</dbReference>
<dbReference type="Gene3D" id="3.30.1490.480">
    <property type="entry name" value="Endolytic murein transglycosylase"/>
    <property type="match status" value="1"/>
</dbReference>
<evidence type="ECO:0000256" key="2">
    <source>
        <dbReference type="ARBA" id="ARBA00022692"/>
    </source>
</evidence>
<dbReference type="GO" id="GO:0005886">
    <property type="term" value="C:plasma membrane"/>
    <property type="evidence" value="ECO:0007669"/>
    <property type="project" value="UniProtKB-SubCell"/>
</dbReference>
<protein>
    <recommendedName>
        <fullName evidence="7">Endolytic murein transglycosylase</fullName>
        <ecNumber evidence="7">4.2.2.29</ecNumber>
    </recommendedName>
    <alternativeName>
        <fullName evidence="7">Peptidoglycan lytic transglycosylase</fullName>
    </alternativeName>
    <alternativeName>
        <fullName evidence="7">Peptidoglycan polymerization terminase</fullName>
    </alternativeName>
</protein>
<dbReference type="InterPro" id="IPR003770">
    <property type="entry name" value="MLTG-like"/>
</dbReference>
<evidence type="ECO:0000256" key="1">
    <source>
        <dbReference type="ARBA" id="ARBA00022475"/>
    </source>
</evidence>
<dbReference type="HAMAP" id="MF_02065">
    <property type="entry name" value="MltG"/>
    <property type="match status" value="1"/>
</dbReference>
<dbReference type="GO" id="GO:0008932">
    <property type="term" value="F:lytic endotransglycosylase activity"/>
    <property type="evidence" value="ECO:0007669"/>
    <property type="project" value="UniProtKB-UniRule"/>
</dbReference>
<dbReference type="GO" id="GO:0071555">
    <property type="term" value="P:cell wall organization"/>
    <property type="evidence" value="ECO:0007669"/>
    <property type="project" value="UniProtKB-KW"/>
</dbReference>
<comment type="function">
    <text evidence="7">Functions as a peptidoglycan terminase that cleaves nascent peptidoglycan strands endolytically to terminate their elongation.</text>
</comment>
<dbReference type="RefSeq" id="WP_112223775.1">
    <property type="nucleotide sequence ID" value="NZ_CP047673.1"/>
</dbReference>